<dbReference type="AlphaFoldDB" id="A0A9N7UPN1"/>
<name>A0A9N7UPN1_PLEPL</name>
<evidence type="ECO:0000313" key="3">
    <source>
        <dbReference type="Proteomes" id="UP001153269"/>
    </source>
</evidence>
<keyword evidence="3" id="KW-1185">Reference proteome</keyword>
<gene>
    <name evidence="2" type="ORF">PLEPLA_LOCUS24455</name>
</gene>
<sequence length="231" mass="25267">MAASQGPVVPRRPQKVLQGGWASREEDLGESGARGHKPGPNKVTWVRERNSHRLSTDDQDETSGGCNKVNGNNLIFHWSSASVCLCGADKWTLTPGHAHARTRSSLSRGAEHFIRAARRGQRERKPSKDNCTQQISPRSFSSDSIVLVLPLNELRSEIPRPFLYSSGRVVEAAAALKGAGSDVSSVLDVWGVDIQSAERALVSPFLTGDPSAEHRREYRARICCRSISTNN</sequence>
<dbReference type="Proteomes" id="UP001153269">
    <property type="component" value="Unassembled WGS sequence"/>
</dbReference>
<accession>A0A9N7UPN1</accession>
<evidence type="ECO:0000313" key="2">
    <source>
        <dbReference type="EMBL" id="CAB1436422.1"/>
    </source>
</evidence>
<feature type="region of interest" description="Disordered" evidence="1">
    <location>
        <begin position="1"/>
        <end position="65"/>
    </location>
</feature>
<organism evidence="2 3">
    <name type="scientific">Pleuronectes platessa</name>
    <name type="common">European plaice</name>
    <dbReference type="NCBI Taxonomy" id="8262"/>
    <lineage>
        <taxon>Eukaryota</taxon>
        <taxon>Metazoa</taxon>
        <taxon>Chordata</taxon>
        <taxon>Craniata</taxon>
        <taxon>Vertebrata</taxon>
        <taxon>Euteleostomi</taxon>
        <taxon>Actinopterygii</taxon>
        <taxon>Neopterygii</taxon>
        <taxon>Teleostei</taxon>
        <taxon>Neoteleostei</taxon>
        <taxon>Acanthomorphata</taxon>
        <taxon>Carangaria</taxon>
        <taxon>Pleuronectiformes</taxon>
        <taxon>Pleuronectoidei</taxon>
        <taxon>Pleuronectidae</taxon>
        <taxon>Pleuronectes</taxon>
    </lineage>
</organism>
<evidence type="ECO:0000256" key="1">
    <source>
        <dbReference type="SAM" id="MobiDB-lite"/>
    </source>
</evidence>
<feature type="region of interest" description="Disordered" evidence="1">
    <location>
        <begin position="117"/>
        <end position="136"/>
    </location>
</feature>
<reference evidence="2" key="1">
    <citation type="submission" date="2020-03" db="EMBL/GenBank/DDBJ databases">
        <authorList>
            <person name="Weist P."/>
        </authorList>
    </citation>
    <scope>NUCLEOTIDE SEQUENCE</scope>
</reference>
<comment type="caution">
    <text evidence="2">The sequence shown here is derived from an EMBL/GenBank/DDBJ whole genome shotgun (WGS) entry which is preliminary data.</text>
</comment>
<feature type="compositionally biased region" description="Basic and acidic residues" evidence="1">
    <location>
        <begin position="45"/>
        <end position="56"/>
    </location>
</feature>
<dbReference type="EMBL" id="CADEAL010001890">
    <property type="protein sequence ID" value="CAB1436422.1"/>
    <property type="molecule type" value="Genomic_DNA"/>
</dbReference>
<protein>
    <submittedName>
        <fullName evidence="2">Uncharacterized protein</fullName>
    </submittedName>
</protein>
<proteinExistence type="predicted"/>